<dbReference type="InterPro" id="IPR046818">
    <property type="entry name" value="MmeI_C"/>
</dbReference>
<comment type="caution">
    <text evidence="2">The sequence shown here is derived from an EMBL/GenBank/DDBJ whole genome shotgun (WGS) entry which is preliminary data.</text>
</comment>
<keyword evidence="3" id="KW-1185">Reference proteome</keyword>
<name>A0A553C6R4_9FLAO</name>
<keyword evidence="2" id="KW-0489">Methyltransferase</keyword>
<evidence type="ECO:0000313" key="2">
    <source>
        <dbReference type="EMBL" id="TRX16123.1"/>
    </source>
</evidence>
<accession>A0A553C6R4</accession>
<dbReference type="Proteomes" id="UP000318585">
    <property type="component" value="Unassembled WGS sequence"/>
</dbReference>
<organism evidence="2 3">
    <name type="scientific">Flavobacterium franklandianum</name>
    <dbReference type="NCBI Taxonomy" id="2594430"/>
    <lineage>
        <taxon>Bacteria</taxon>
        <taxon>Pseudomonadati</taxon>
        <taxon>Bacteroidota</taxon>
        <taxon>Flavobacteriia</taxon>
        <taxon>Flavobacteriales</taxon>
        <taxon>Flavobacteriaceae</taxon>
        <taxon>Flavobacterium</taxon>
    </lineage>
</organism>
<dbReference type="AlphaFoldDB" id="A0A553C6R4"/>
<proteinExistence type="predicted"/>
<sequence>MTDFVPFPENPTDKHIKTIEEKAQKVLDARTEFPNSSLADLYSPLTMPPALTKAHNELDKAVDLAYRSQSFTSEANRMVFLFELYEKYTADLFTKEKEKKGKMK</sequence>
<dbReference type="GO" id="GO:0032259">
    <property type="term" value="P:methylation"/>
    <property type="evidence" value="ECO:0007669"/>
    <property type="project" value="UniProtKB-KW"/>
</dbReference>
<evidence type="ECO:0000259" key="1">
    <source>
        <dbReference type="Pfam" id="PF20467"/>
    </source>
</evidence>
<feature type="domain" description="MmeI-like C-terminal" evidence="1">
    <location>
        <begin position="13"/>
        <end position="93"/>
    </location>
</feature>
<reference evidence="2 3" key="1">
    <citation type="submission" date="2019-07" db="EMBL/GenBank/DDBJ databases">
        <title>Novel species of Flavobacterium.</title>
        <authorList>
            <person name="Liu Q."/>
            <person name="Xin Y.-H."/>
        </authorList>
    </citation>
    <scope>NUCLEOTIDE SEQUENCE [LARGE SCALE GENOMIC DNA]</scope>
    <source>
        <strain evidence="2 3">LB3P56</strain>
    </source>
</reference>
<dbReference type="GO" id="GO:0008168">
    <property type="term" value="F:methyltransferase activity"/>
    <property type="evidence" value="ECO:0007669"/>
    <property type="project" value="UniProtKB-KW"/>
</dbReference>
<dbReference type="EMBL" id="VJZR01000018">
    <property type="protein sequence ID" value="TRX16123.1"/>
    <property type="molecule type" value="Genomic_DNA"/>
</dbReference>
<dbReference type="OrthoDB" id="32195at2"/>
<keyword evidence="2" id="KW-0808">Transferase</keyword>
<dbReference type="Pfam" id="PF20467">
    <property type="entry name" value="MmeI_C"/>
    <property type="match status" value="1"/>
</dbReference>
<evidence type="ECO:0000313" key="3">
    <source>
        <dbReference type="Proteomes" id="UP000318585"/>
    </source>
</evidence>
<gene>
    <name evidence="2" type="ORF">FNW17_14745</name>
</gene>
<protein>
    <submittedName>
        <fullName evidence="2">DNA methylase</fullName>
    </submittedName>
</protein>